<dbReference type="SMART" id="SM00389">
    <property type="entry name" value="HOX"/>
    <property type="match status" value="1"/>
</dbReference>
<dbReference type="Gene3D" id="1.10.10.60">
    <property type="entry name" value="Homeodomain-like"/>
    <property type="match status" value="1"/>
</dbReference>
<evidence type="ECO:0000259" key="8">
    <source>
        <dbReference type="PROSITE" id="PS50071"/>
    </source>
</evidence>
<keyword evidence="4 5" id="KW-0539">Nucleus</keyword>
<sequence>MPVTTLLRTVRSLNGTFTGTDTPQDLSSSRKSPRTQRRGPWPRRGRVPDRLGIGGGAHLTLFPWPDPTRCSGPLKRQRQERTVYTKEQLEMLEEHFKKNDYPGYQERLGLAAKLNLEEHKVQVWFKNRRAKRSRLERLSKGGDQRACDAPGAPGPTFPEEPGFRSPAPPSPAGMLPAPGPGALGQGPARWAPARGAQAEVPAASAPVPAPARVPAPVSVPAPAPVWPQDPYALNFYPEPLSTPDFAEVFSHRDPSRGPPSPLMSGYQKDDDCEDENDFGPRQLLNL</sequence>
<dbReference type="GeneID" id="140697993"/>
<dbReference type="PROSITE" id="PS50071">
    <property type="entry name" value="HOMEOBOX_2"/>
    <property type="match status" value="1"/>
</dbReference>
<dbReference type="CDD" id="cd00086">
    <property type="entry name" value="homeodomain"/>
    <property type="match status" value="1"/>
</dbReference>
<dbReference type="InterPro" id="IPR001356">
    <property type="entry name" value="HD"/>
</dbReference>
<feature type="compositionally biased region" description="Low complexity" evidence="7">
    <location>
        <begin position="196"/>
        <end position="206"/>
    </location>
</feature>
<feature type="compositionally biased region" description="Basic and acidic residues" evidence="7">
    <location>
        <begin position="135"/>
        <end position="146"/>
    </location>
</feature>
<evidence type="ECO:0000256" key="5">
    <source>
        <dbReference type="PROSITE-ProRule" id="PRU00108"/>
    </source>
</evidence>
<feature type="region of interest" description="Disordered" evidence="7">
    <location>
        <begin position="135"/>
        <end position="213"/>
    </location>
</feature>
<evidence type="ECO:0000256" key="4">
    <source>
        <dbReference type="ARBA" id="ARBA00023242"/>
    </source>
</evidence>
<feature type="domain" description="Homeobox" evidence="8">
    <location>
        <begin position="75"/>
        <end position="135"/>
    </location>
</feature>
<gene>
    <name evidence="10" type="primary">TPRX1</name>
</gene>
<feature type="DNA-binding region" description="Homeobox" evidence="5">
    <location>
        <begin position="77"/>
        <end position="136"/>
    </location>
</feature>
<keyword evidence="2 5" id="KW-0238">DNA-binding</keyword>
<proteinExistence type="predicted"/>
<reference evidence="10" key="1">
    <citation type="submission" date="2025-08" db="UniProtKB">
        <authorList>
            <consortium name="RefSeq"/>
        </authorList>
    </citation>
    <scope>IDENTIFICATION</scope>
</reference>
<name>A0ABM5DNL6_VICPA</name>
<protein>
    <submittedName>
        <fullName evidence="10">Tetra-peptide repeat homeobox protein 1</fullName>
    </submittedName>
</protein>
<evidence type="ECO:0000256" key="7">
    <source>
        <dbReference type="SAM" id="MobiDB-lite"/>
    </source>
</evidence>
<keyword evidence="9" id="KW-1185">Reference proteome</keyword>
<dbReference type="PANTHER" id="PTHR45793:SF12">
    <property type="entry name" value="TETRAPEPTIDE REPEAT HOMEOBOX 1"/>
    <property type="match status" value="1"/>
</dbReference>
<evidence type="ECO:0000256" key="1">
    <source>
        <dbReference type="ARBA" id="ARBA00004123"/>
    </source>
</evidence>
<organism evidence="9 10">
    <name type="scientific">Vicugna pacos</name>
    <name type="common">Alpaca</name>
    <name type="synonym">Lama pacos</name>
    <dbReference type="NCBI Taxonomy" id="30538"/>
    <lineage>
        <taxon>Eukaryota</taxon>
        <taxon>Metazoa</taxon>
        <taxon>Chordata</taxon>
        <taxon>Craniata</taxon>
        <taxon>Vertebrata</taxon>
        <taxon>Euteleostomi</taxon>
        <taxon>Mammalia</taxon>
        <taxon>Eutheria</taxon>
        <taxon>Laurasiatheria</taxon>
        <taxon>Artiodactyla</taxon>
        <taxon>Tylopoda</taxon>
        <taxon>Camelidae</taxon>
        <taxon>Vicugna</taxon>
    </lineage>
</organism>
<dbReference type="GO" id="GO:0003677">
    <property type="term" value="F:DNA binding"/>
    <property type="evidence" value="ECO:0007669"/>
    <property type="project" value="UniProtKB-KW"/>
</dbReference>
<evidence type="ECO:0000256" key="6">
    <source>
        <dbReference type="RuleBase" id="RU000682"/>
    </source>
</evidence>
<dbReference type="SUPFAM" id="SSF46689">
    <property type="entry name" value="Homeodomain-like"/>
    <property type="match status" value="1"/>
</dbReference>
<accession>A0ABM5DNL6</accession>
<feature type="region of interest" description="Disordered" evidence="7">
    <location>
        <begin position="14"/>
        <end position="48"/>
    </location>
</feature>
<evidence type="ECO:0000313" key="10">
    <source>
        <dbReference type="RefSeq" id="XP_072822496.1"/>
    </source>
</evidence>
<keyword evidence="3 5" id="KW-0371">Homeobox</keyword>
<dbReference type="Pfam" id="PF00046">
    <property type="entry name" value="Homeodomain"/>
    <property type="match status" value="1"/>
</dbReference>
<feature type="compositionally biased region" description="Basic residues" evidence="7">
    <location>
        <begin position="31"/>
        <end position="45"/>
    </location>
</feature>
<comment type="subcellular location">
    <subcellularLocation>
        <location evidence="1 5 6">Nucleus</location>
    </subcellularLocation>
</comment>
<evidence type="ECO:0000256" key="2">
    <source>
        <dbReference type="ARBA" id="ARBA00023125"/>
    </source>
</evidence>
<evidence type="ECO:0000256" key="3">
    <source>
        <dbReference type="ARBA" id="ARBA00023155"/>
    </source>
</evidence>
<feature type="region of interest" description="Disordered" evidence="7">
    <location>
        <begin position="246"/>
        <end position="286"/>
    </location>
</feature>
<dbReference type="PANTHER" id="PTHR45793">
    <property type="entry name" value="HOMEOBOX PROTEIN"/>
    <property type="match status" value="1"/>
</dbReference>
<evidence type="ECO:0000313" key="9">
    <source>
        <dbReference type="Proteomes" id="UP001652581"/>
    </source>
</evidence>
<dbReference type="RefSeq" id="XP_072822496.1">
    <property type="nucleotide sequence ID" value="XM_072966395.1"/>
</dbReference>
<feature type="compositionally biased region" description="Polar residues" evidence="7">
    <location>
        <begin position="14"/>
        <end position="30"/>
    </location>
</feature>
<dbReference type="InterPro" id="IPR009057">
    <property type="entry name" value="Homeodomain-like_sf"/>
</dbReference>
<dbReference type="Proteomes" id="UP001652581">
    <property type="component" value="Chromosome 9"/>
</dbReference>